<dbReference type="Proteomes" id="UP000327000">
    <property type="component" value="Unassembled WGS sequence"/>
</dbReference>
<accession>A0A5N5WA71</accession>
<reference evidence="3 4" key="1">
    <citation type="journal article" date="2019" name="Microb. Cell Fact.">
        <title>Exploring novel herbicidin analogues by transcriptional regulator overexpression and MS/MS molecular networking.</title>
        <authorList>
            <person name="Shi Y."/>
            <person name="Gu R."/>
            <person name="Li Y."/>
            <person name="Wang X."/>
            <person name="Ren W."/>
            <person name="Li X."/>
            <person name="Wang L."/>
            <person name="Xie Y."/>
            <person name="Hong B."/>
        </authorList>
    </citation>
    <scope>NUCLEOTIDE SEQUENCE [LARGE SCALE GENOMIC DNA]</scope>
    <source>
        <strain evidence="3 4">US-43</strain>
    </source>
</reference>
<evidence type="ECO:0000256" key="1">
    <source>
        <dbReference type="SAM" id="MobiDB-lite"/>
    </source>
</evidence>
<dbReference type="RefSeq" id="WP_004940046.1">
    <property type="nucleotide sequence ID" value="NZ_JBFADJ010000005.1"/>
</dbReference>
<evidence type="ECO:0008006" key="5">
    <source>
        <dbReference type="Google" id="ProtNLM"/>
    </source>
</evidence>
<dbReference type="AlphaFoldDB" id="A0A5N5WA71"/>
<dbReference type="InterPro" id="IPR011047">
    <property type="entry name" value="Quinoprotein_ADH-like_sf"/>
</dbReference>
<protein>
    <recommendedName>
        <fullName evidence="5">PQQ-binding-like beta-propeller repeat protein</fullName>
    </recommendedName>
</protein>
<evidence type="ECO:0000313" key="4">
    <source>
        <dbReference type="Proteomes" id="UP000327000"/>
    </source>
</evidence>
<dbReference type="OrthoDB" id="3960979at2"/>
<organism evidence="3 4">
    <name type="scientific">Streptomyces mobaraensis</name>
    <name type="common">Streptoverticillium mobaraense</name>
    <dbReference type="NCBI Taxonomy" id="35621"/>
    <lineage>
        <taxon>Bacteria</taxon>
        <taxon>Bacillati</taxon>
        <taxon>Actinomycetota</taxon>
        <taxon>Actinomycetes</taxon>
        <taxon>Kitasatosporales</taxon>
        <taxon>Streptomycetaceae</taxon>
        <taxon>Streptomyces</taxon>
    </lineage>
</organism>
<keyword evidence="2" id="KW-0732">Signal</keyword>
<feature type="chain" id="PRO_5024797311" description="PQQ-binding-like beta-propeller repeat protein" evidence="2">
    <location>
        <begin position="27"/>
        <end position="470"/>
    </location>
</feature>
<dbReference type="EMBL" id="VOKX01000026">
    <property type="protein sequence ID" value="KAB7845627.1"/>
    <property type="molecule type" value="Genomic_DNA"/>
</dbReference>
<comment type="caution">
    <text evidence="3">The sequence shown here is derived from an EMBL/GenBank/DDBJ whole genome shotgun (WGS) entry which is preliminary data.</text>
</comment>
<evidence type="ECO:0000313" key="3">
    <source>
        <dbReference type="EMBL" id="KAB7845627.1"/>
    </source>
</evidence>
<name>A0A5N5WA71_STRMB</name>
<feature type="signal peptide" evidence="2">
    <location>
        <begin position="1"/>
        <end position="26"/>
    </location>
</feature>
<dbReference type="SUPFAM" id="SSF50998">
    <property type="entry name" value="Quinoprotein alcohol dehydrogenase-like"/>
    <property type="match status" value="1"/>
</dbReference>
<feature type="region of interest" description="Disordered" evidence="1">
    <location>
        <begin position="27"/>
        <end position="46"/>
    </location>
</feature>
<dbReference type="PROSITE" id="PS51257">
    <property type="entry name" value="PROKAR_LIPOPROTEIN"/>
    <property type="match status" value="1"/>
</dbReference>
<keyword evidence="4" id="KW-1185">Reference proteome</keyword>
<gene>
    <name evidence="3" type="ORF">FRZ00_14255</name>
</gene>
<feature type="region of interest" description="Disordered" evidence="1">
    <location>
        <begin position="196"/>
        <end position="216"/>
    </location>
</feature>
<sequence>MASTARTVLVPAAVAVALLAGLTACGSDSGSGSGSGSGKDDGPAKKTARLAWRDAALPGLAAKPAWTAPAAPGGTAVFAVGDAFALVSAPGAEKLSNDKGPALREGPKTVEFRDARDGAVRRTLRFGDARVTADTWHGAPALRVRVTSKTPSDGMTSDKSTTVEEVYDGRGGKLGSAPQADGASFSDGWLAKDGTVARGEGGTANKLEKSGDLQGIHGPVRSQDLYRYAPEQRTFAGDHAFSYEEVERGMFNHPKHLVVTDLATGRKAWTTSEAGRPSQALPEDKSHAVNVVPVTVVGDRIVLAWQTKGDEHTGTEPWVMSVNDVKSGRLLATGPVVEAEAPGSRTDFGNPLTDPTFEVAYDAAAGAVVTSGQPGMGKPWLATAWDLKSGKRLWAQGPDENDFSPLTAGNGVVYGYTNRGTQGYWDPIAVDVKTKKVLAKKLDNDRVPAFSADGHGAVSVDQGVFVFPAA</sequence>
<proteinExistence type="predicted"/>
<evidence type="ECO:0000256" key="2">
    <source>
        <dbReference type="SAM" id="SignalP"/>
    </source>
</evidence>